<organism evidence="1 2">
    <name type="scientific">Monosporascus cannonballus</name>
    <dbReference type="NCBI Taxonomy" id="155416"/>
    <lineage>
        <taxon>Eukaryota</taxon>
        <taxon>Fungi</taxon>
        <taxon>Dikarya</taxon>
        <taxon>Ascomycota</taxon>
        <taxon>Pezizomycotina</taxon>
        <taxon>Sordariomycetes</taxon>
        <taxon>Xylariomycetidae</taxon>
        <taxon>Xylariales</taxon>
        <taxon>Xylariales incertae sedis</taxon>
        <taxon>Monosporascus</taxon>
    </lineage>
</organism>
<accession>A0ABY0GT82</accession>
<gene>
    <name evidence="1" type="ORF">DL762_010372</name>
</gene>
<protein>
    <submittedName>
        <fullName evidence="1">Uncharacterized protein</fullName>
    </submittedName>
</protein>
<name>A0ABY0GT82_9PEZI</name>
<sequence>MIPILPRGADPCLETARRSPVELAVTGKKPGGGISPAMMCCLRVMLAAIRPMRSRIPARHAYLSTWAAKQLGLIMGPSAICTGLDADRASLHRLQSNRDARDVRPVDCDVGGGFRFPAGYRTDSACVGPVEHPRRLRWGAARPSRGAAVVVM</sequence>
<comment type="caution">
    <text evidence="1">The sequence shown here is derived from an EMBL/GenBank/DDBJ whole genome shotgun (WGS) entry which is preliminary data.</text>
</comment>
<evidence type="ECO:0000313" key="2">
    <source>
        <dbReference type="Proteomes" id="UP000294003"/>
    </source>
</evidence>
<dbReference type="Proteomes" id="UP000294003">
    <property type="component" value="Unassembled WGS sequence"/>
</dbReference>
<dbReference type="EMBL" id="QJNS01000752">
    <property type="protein sequence ID" value="RYO73742.1"/>
    <property type="molecule type" value="Genomic_DNA"/>
</dbReference>
<keyword evidence="2" id="KW-1185">Reference proteome</keyword>
<reference evidence="1 2" key="1">
    <citation type="submission" date="2018-06" db="EMBL/GenBank/DDBJ databases">
        <title>Complete Genomes of Monosporascus.</title>
        <authorList>
            <person name="Robinson A.J."/>
            <person name="Natvig D.O."/>
        </authorList>
    </citation>
    <scope>NUCLEOTIDE SEQUENCE [LARGE SCALE GENOMIC DNA]</scope>
    <source>
        <strain evidence="1 2">CBS 609.92</strain>
    </source>
</reference>
<evidence type="ECO:0000313" key="1">
    <source>
        <dbReference type="EMBL" id="RYO73742.1"/>
    </source>
</evidence>
<proteinExistence type="predicted"/>